<gene>
    <name evidence="1" type="ORF">HOQ43_07050</name>
</gene>
<comment type="caution">
    <text evidence="1">The sequence shown here is derived from an EMBL/GenBank/DDBJ whole genome shotgun (WGS) entry which is preliminary data.</text>
</comment>
<reference evidence="1 2" key="1">
    <citation type="submission" date="2020-05" db="EMBL/GenBank/DDBJ databases">
        <title>DNA-SIP metagenomic assembled genomes.</title>
        <authorList>
            <person name="Yu J."/>
        </authorList>
    </citation>
    <scope>NUCLEOTIDE SEQUENCE [LARGE SCALE GENOMIC DNA]</scope>
    <source>
        <strain evidence="1">Bin5.27</strain>
    </source>
</reference>
<protein>
    <submittedName>
        <fullName evidence="1">Uncharacterized protein</fullName>
    </submittedName>
</protein>
<name>A0A850C1T2_9ACTN</name>
<evidence type="ECO:0000313" key="2">
    <source>
        <dbReference type="Proteomes" id="UP000574690"/>
    </source>
</evidence>
<proteinExistence type="predicted"/>
<dbReference type="AlphaFoldDB" id="A0A850C1T2"/>
<organism evidence="1 2">
    <name type="scientific">Glycomyces artemisiae</name>
    <dbReference type="NCBI Taxonomy" id="1076443"/>
    <lineage>
        <taxon>Bacteria</taxon>
        <taxon>Bacillati</taxon>
        <taxon>Actinomycetota</taxon>
        <taxon>Actinomycetes</taxon>
        <taxon>Glycomycetales</taxon>
        <taxon>Glycomycetaceae</taxon>
        <taxon>Glycomyces</taxon>
    </lineage>
</organism>
<evidence type="ECO:0000313" key="1">
    <source>
        <dbReference type="EMBL" id="NUQ88204.1"/>
    </source>
</evidence>
<sequence length="48" mass="5138">MIVTNAPQLLAVCDRVQFLKGHGLGEEVASGTHAELMARADYRAAVAR</sequence>
<accession>A0A850C1T2</accession>
<dbReference type="Proteomes" id="UP000574690">
    <property type="component" value="Unassembled WGS sequence"/>
</dbReference>
<dbReference type="EMBL" id="JABFXE010000301">
    <property type="protein sequence ID" value="NUQ88204.1"/>
    <property type="molecule type" value="Genomic_DNA"/>
</dbReference>